<sequence>MTNILFFMLVISSYGFVFVGTNVCSMGFSFPEVRNITSVFECPKEKKLCDDGSRRKKIDRFF</sequence>
<dbReference type="Proteomes" id="UP000298112">
    <property type="component" value="Unassembled WGS sequence"/>
</dbReference>
<protein>
    <submittedName>
        <fullName evidence="1">Uncharacterized protein</fullName>
    </submittedName>
</protein>
<evidence type="ECO:0000313" key="1">
    <source>
        <dbReference type="EMBL" id="TGM58222.1"/>
    </source>
</evidence>
<keyword evidence="2" id="KW-1185">Reference proteome</keyword>
<proteinExistence type="predicted"/>
<accession>A0ABY2NQ35</accession>
<reference evidence="2" key="1">
    <citation type="journal article" date="2019" name="PLoS Negl. Trop. Dis.">
        <title>Revisiting the worldwide diversity of Leptospira species in the environment.</title>
        <authorList>
            <person name="Vincent A.T."/>
            <person name="Schiettekatte O."/>
            <person name="Bourhy P."/>
            <person name="Veyrier F.J."/>
            <person name="Picardeau M."/>
        </authorList>
    </citation>
    <scope>NUCLEOTIDE SEQUENCE [LARGE SCALE GENOMIC DNA]</scope>
    <source>
        <strain evidence="2">201601955</strain>
    </source>
</reference>
<comment type="caution">
    <text evidence="1">The sequence shown here is derived from an EMBL/GenBank/DDBJ whole genome shotgun (WGS) entry which is preliminary data.</text>
</comment>
<name>A0ABY2NQ35_9LEPT</name>
<organism evidence="1 2">
    <name type="scientific">Leptospira vanthielii</name>
    <dbReference type="NCBI Taxonomy" id="293085"/>
    <lineage>
        <taxon>Bacteria</taxon>
        <taxon>Pseudomonadati</taxon>
        <taxon>Spirochaetota</taxon>
        <taxon>Spirochaetia</taxon>
        <taxon>Leptospirales</taxon>
        <taxon>Leptospiraceae</taxon>
        <taxon>Leptospira</taxon>
    </lineage>
</organism>
<dbReference type="EMBL" id="RQHF01000015">
    <property type="protein sequence ID" value="TGM58222.1"/>
    <property type="molecule type" value="Genomic_DNA"/>
</dbReference>
<gene>
    <name evidence="1" type="ORF">EHQ95_08100</name>
</gene>
<evidence type="ECO:0000313" key="2">
    <source>
        <dbReference type="Proteomes" id="UP000298112"/>
    </source>
</evidence>